<feature type="domain" description="Transketolase-like pyrimidine-binding" evidence="13">
    <location>
        <begin position="309"/>
        <end position="472"/>
    </location>
</feature>
<comment type="cofactor">
    <cofactor evidence="3">
        <name>Mg(2+)</name>
        <dbReference type="ChEBI" id="CHEBI:18420"/>
    </cofactor>
</comment>
<dbReference type="Proteomes" id="UP000477311">
    <property type="component" value="Unassembled WGS sequence"/>
</dbReference>
<evidence type="ECO:0000313" key="15">
    <source>
        <dbReference type="Proteomes" id="UP000477311"/>
    </source>
</evidence>
<dbReference type="GO" id="GO:0004802">
    <property type="term" value="F:transketolase activity"/>
    <property type="evidence" value="ECO:0007669"/>
    <property type="project" value="TreeGrafter"/>
</dbReference>
<dbReference type="CDD" id="cd02012">
    <property type="entry name" value="TPP_TK"/>
    <property type="match status" value="1"/>
</dbReference>
<dbReference type="InterPro" id="IPR020826">
    <property type="entry name" value="Transketolase_BS"/>
</dbReference>
<dbReference type="PANTHER" id="PTHR43195">
    <property type="entry name" value="TRANSKETOLASE"/>
    <property type="match status" value="1"/>
</dbReference>
<comment type="caution">
    <text evidence="14">The sequence shown here is derived from an EMBL/GenBank/DDBJ whole genome shotgun (WGS) entry which is preliminary data.</text>
</comment>
<dbReference type="NCBIfam" id="NF004559">
    <property type="entry name" value="PRK05899.2-5"/>
    <property type="match status" value="1"/>
</dbReference>
<dbReference type="SUPFAM" id="SSF52518">
    <property type="entry name" value="Thiamin diphosphate-binding fold (THDP-binding)"/>
    <property type="match status" value="2"/>
</dbReference>
<evidence type="ECO:0000256" key="4">
    <source>
        <dbReference type="ARBA" id="ARBA00001964"/>
    </source>
</evidence>
<dbReference type="InterPro" id="IPR051424">
    <property type="entry name" value="Transketolase-like"/>
</dbReference>
<dbReference type="Pfam" id="PF00456">
    <property type="entry name" value="Transketolase_N"/>
    <property type="match status" value="1"/>
</dbReference>
<dbReference type="InterPro" id="IPR033248">
    <property type="entry name" value="Transketolase_C"/>
</dbReference>
<evidence type="ECO:0000313" key="14">
    <source>
        <dbReference type="EMBL" id="NGO39066.1"/>
    </source>
</evidence>
<evidence type="ECO:0000256" key="6">
    <source>
        <dbReference type="ARBA" id="ARBA00011738"/>
    </source>
</evidence>
<evidence type="ECO:0000256" key="8">
    <source>
        <dbReference type="ARBA" id="ARBA00022679"/>
    </source>
</evidence>
<evidence type="ECO:0000256" key="3">
    <source>
        <dbReference type="ARBA" id="ARBA00001946"/>
    </source>
</evidence>
<keyword evidence="8 14" id="KW-0808">Transferase</keyword>
<dbReference type="RefSeq" id="WP_165106863.1">
    <property type="nucleotide sequence ID" value="NZ_JAAKYA010000043.1"/>
</dbReference>
<dbReference type="GO" id="GO:0019682">
    <property type="term" value="P:glyceraldehyde-3-phosphate metabolic process"/>
    <property type="evidence" value="ECO:0007669"/>
    <property type="project" value="UniProtKB-ARBA"/>
</dbReference>
<keyword evidence="12" id="KW-0786">Thiamine pyrophosphate</keyword>
<dbReference type="GO" id="GO:0030976">
    <property type="term" value="F:thiamine pyrophosphate binding"/>
    <property type="evidence" value="ECO:0007669"/>
    <property type="project" value="TreeGrafter"/>
</dbReference>
<dbReference type="EMBL" id="JAAKYA010000043">
    <property type="protein sequence ID" value="NGO39066.1"/>
    <property type="molecule type" value="Genomic_DNA"/>
</dbReference>
<gene>
    <name evidence="14" type="ORF">G4L39_06600</name>
</gene>
<dbReference type="Gene3D" id="3.40.50.970">
    <property type="match status" value="2"/>
</dbReference>
<accession>A0A6M1RHF7</accession>
<dbReference type="GO" id="GO:0005737">
    <property type="term" value="C:cytoplasm"/>
    <property type="evidence" value="ECO:0007669"/>
    <property type="project" value="UniProtKB-ARBA"/>
</dbReference>
<reference evidence="14 15" key="1">
    <citation type="submission" date="2020-02" db="EMBL/GenBank/DDBJ databases">
        <title>Draft genome sequence of Limisphaera ngatamarikiensis NGM72.4T, a thermophilic Verrucomicrobia grouped in subdivision 3.</title>
        <authorList>
            <person name="Carere C.R."/>
            <person name="Steen J."/>
            <person name="Hugenholtz P."/>
            <person name="Stott M.B."/>
        </authorList>
    </citation>
    <scope>NUCLEOTIDE SEQUENCE [LARGE SCALE GENOMIC DNA]</scope>
    <source>
        <strain evidence="14 15">NGM72.4</strain>
    </source>
</reference>
<dbReference type="SUPFAM" id="SSF52922">
    <property type="entry name" value="TK C-terminal domain-like"/>
    <property type="match status" value="1"/>
</dbReference>
<dbReference type="InterPro" id="IPR005474">
    <property type="entry name" value="Transketolase_N"/>
</dbReference>
<dbReference type="Gene3D" id="3.40.50.920">
    <property type="match status" value="1"/>
</dbReference>
<comment type="cofactor">
    <cofactor evidence="1">
        <name>Ca(2+)</name>
        <dbReference type="ChEBI" id="CHEBI:29108"/>
    </cofactor>
</comment>
<keyword evidence="11" id="KW-0460">Magnesium</keyword>
<dbReference type="InterPro" id="IPR049557">
    <property type="entry name" value="Transketolase_CS"/>
</dbReference>
<proteinExistence type="inferred from homology"/>
<dbReference type="AlphaFoldDB" id="A0A6M1RHF7"/>
<keyword evidence="10" id="KW-0106">Calcium</keyword>
<dbReference type="Pfam" id="PF02780">
    <property type="entry name" value="Transketolase_C"/>
    <property type="match status" value="1"/>
</dbReference>
<dbReference type="InterPro" id="IPR009014">
    <property type="entry name" value="Transketo_C/PFOR_II"/>
</dbReference>
<name>A0A6M1RHF7_9BACT</name>
<evidence type="ECO:0000259" key="13">
    <source>
        <dbReference type="SMART" id="SM00861"/>
    </source>
</evidence>
<sequence length="612" mass="65652">MIETDLELLRGIANQLRIHCITATTAAGSGHPTSCLSAADLVAALFFGHMRFDPKNPKHPNNDRFILSKGHAAPLLYAAWAEAGFLPVEQLGQLRQITSDLEGHPTPRLPFVDVATGSLGQGLGIGVGMALAARQNGLDYRTYVLMGDGEIAEGAVWEAASLAGVRKLNNLIGIVDVNRLGQSEATAFGHDLATYRRRFEAFGWRVEDVDGHDLEEILEVLSGVGLGDQPLCILARTYKGAGVSFLQDKDGWHGKPLSKDEAARAIAELVPTARSAAGVQIPAPSPMTPPERPVPAAYPPLHYQVGQMVATREAYGNALARMGEVDQRIVAMDGDTKNSTFAEKFAKKFPDRYTECYIAEQTLVAVAVGFSTRGFVPFASTFACFFTRAYDHIRVAGISRANIKLVGSHVGVSIGEDGPSQMGLEDLAMMRAVADSVVLYPCDAVSTEKLVEQMALRQGLCYLRTSRPKTPVIYNNDETFPIGGAKVLRQKEGDRVTVVAAGVTLHEALKAADRLAQEGIGITVIDAYSIKPLAADVILNAARRTRNLVVTVEDHYAEGGLGDAVAGELSAQGVQVHKLAVRELPRSGKPDELLARYGINADAIVARVRALA</sequence>
<protein>
    <recommendedName>
        <fullName evidence="7">Transketolase</fullName>
    </recommendedName>
</protein>
<evidence type="ECO:0000256" key="1">
    <source>
        <dbReference type="ARBA" id="ARBA00001913"/>
    </source>
</evidence>
<dbReference type="FunFam" id="3.40.50.970:FF:000129">
    <property type="entry name" value="Transketolase"/>
    <property type="match status" value="1"/>
</dbReference>
<evidence type="ECO:0000256" key="9">
    <source>
        <dbReference type="ARBA" id="ARBA00022723"/>
    </source>
</evidence>
<dbReference type="SMART" id="SM00861">
    <property type="entry name" value="Transket_pyr"/>
    <property type="match status" value="1"/>
</dbReference>
<evidence type="ECO:0000256" key="12">
    <source>
        <dbReference type="ARBA" id="ARBA00023052"/>
    </source>
</evidence>
<evidence type="ECO:0000256" key="10">
    <source>
        <dbReference type="ARBA" id="ARBA00022837"/>
    </source>
</evidence>
<keyword evidence="9" id="KW-0479">Metal-binding</keyword>
<dbReference type="InterPro" id="IPR029061">
    <property type="entry name" value="THDP-binding"/>
</dbReference>
<evidence type="ECO:0000256" key="7">
    <source>
        <dbReference type="ARBA" id="ARBA00016662"/>
    </source>
</evidence>
<evidence type="ECO:0000256" key="11">
    <source>
        <dbReference type="ARBA" id="ARBA00022842"/>
    </source>
</evidence>
<comment type="cofactor">
    <cofactor evidence="4">
        <name>thiamine diphosphate</name>
        <dbReference type="ChEBI" id="CHEBI:58937"/>
    </cofactor>
</comment>
<keyword evidence="15" id="KW-1185">Reference proteome</keyword>
<dbReference type="InterPro" id="IPR005475">
    <property type="entry name" value="Transketolase-like_Pyr-bd"/>
</dbReference>
<comment type="similarity">
    <text evidence="5">Belongs to the transketolase family.</text>
</comment>
<dbReference type="PROSITE" id="PS00801">
    <property type="entry name" value="TRANSKETOLASE_1"/>
    <property type="match status" value="1"/>
</dbReference>
<dbReference type="Pfam" id="PF02779">
    <property type="entry name" value="Transket_pyr"/>
    <property type="match status" value="1"/>
</dbReference>
<comment type="subunit">
    <text evidence="6">Homodimer.</text>
</comment>
<evidence type="ECO:0000256" key="5">
    <source>
        <dbReference type="ARBA" id="ARBA00007131"/>
    </source>
</evidence>
<dbReference type="PANTHER" id="PTHR43195:SF1">
    <property type="entry name" value="FI06132P-RELATED"/>
    <property type="match status" value="1"/>
</dbReference>
<comment type="cofactor">
    <cofactor evidence="2">
        <name>Mn(2+)</name>
        <dbReference type="ChEBI" id="CHEBI:29035"/>
    </cofactor>
</comment>
<dbReference type="CDD" id="cd07033">
    <property type="entry name" value="TPP_PYR_DXS_TK_like"/>
    <property type="match status" value="1"/>
</dbReference>
<evidence type="ECO:0000256" key="2">
    <source>
        <dbReference type="ARBA" id="ARBA00001936"/>
    </source>
</evidence>
<dbReference type="PROSITE" id="PS00802">
    <property type="entry name" value="TRANSKETOLASE_2"/>
    <property type="match status" value="1"/>
</dbReference>
<organism evidence="14 15">
    <name type="scientific">Limisphaera ngatamarikiensis</name>
    <dbReference type="NCBI Taxonomy" id="1324935"/>
    <lineage>
        <taxon>Bacteria</taxon>
        <taxon>Pseudomonadati</taxon>
        <taxon>Verrucomicrobiota</taxon>
        <taxon>Verrucomicrobiia</taxon>
        <taxon>Limisphaerales</taxon>
        <taxon>Limisphaeraceae</taxon>
        <taxon>Limisphaera</taxon>
    </lineage>
</organism>
<dbReference type="GO" id="GO:0046872">
    <property type="term" value="F:metal ion binding"/>
    <property type="evidence" value="ECO:0007669"/>
    <property type="project" value="UniProtKB-KW"/>
</dbReference>